<accession>A0A8E0I4M7</accession>
<gene>
    <name evidence="1" type="ORF">Lpp122_1479</name>
</gene>
<comment type="caution">
    <text evidence="1">The sequence shown here is derived from an EMBL/GenBank/DDBJ whole genome shotgun (WGS) entry which is preliminary data.</text>
</comment>
<dbReference type="AlphaFoldDB" id="A0A8E0I4M7"/>
<organism evidence="1 2">
    <name type="scientific">Lacticaseibacillus paracasei subsp. paracasei Lpp122</name>
    <dbReference type="NCBI Taxonomy" id="1256218"/>
    <lineage>
        <taxon>Bacteria</taxon>
        <taxon>Bacillati</taxon>
        <taxon>Bacillota</taxon>
        <taxon>Bacilli</taxon>
        <taxon>Lactobacillales</taxon>
        <taxon>Lactobacillaceae</taxon>
        <taxon>Lacticaseibacillus</taxon>
    </lineage>
</organism>
<dbReference type="Proteomes" id="UP000014281">
    <property type="component" value="Unassembled WGS sequence"/>
</dbReference>
<evidence type="ECO:0000313" key="1">
    <source>
        <dbReference type="EMBL" id="EPC19364.1"/>
    </source>
</evidence>
<sequence>MDKETELRLGIKSMLSQYDHYFTRAPHTRYWLVVVDNHFEDCYSFFIYMQRFKAKLIKSYEIACFKRDKGQYEHFLSSLKQHSNLSIEYRDTNHLILPDTEVQQDLIHGHSNLKTFCENQKKPVTNSPASFDMDL</sequence>
<proteinExistence type="predicted"/>
<dbReference type="RefSeq" id="WP_016383635.1">
    <property type="nucleotide sequence ID" value="NZ_ANKW01000020.1"/>
</dbReference>
<evidence type="ECO:0000313" key="2">
    <source>
        <dbReference type="Proteomes" id="UP000014281"/>
    </source>
</evidence>
<reference evidence="1 2" key="1">
    <citation type="journal article" date="2013" name="PLoS ONE">
        <title>Lactobacillus paracasei comparative genomics: towards species pan-genome definition and exploitation of diversity.</title>
        <authorList>
            <person name="Smokvina T."/>
            <person name="Wels M."/>
            <person name="Polka J."/>
            <person name="Chervaux C."/>
            <person name="Brisse S."/>
            <person name="Boekhorst J."/>
            <person name="van Hylckama Vlieg J.E."/>
            <person name="Siezen R.J."/>
        </authorList>
    </citation>
    <scope>NUCLEOTIDE SEQUENCE [LARGE SCALE GENOMIC DNA]</scope>
    <source>
        <strain evidence="1 2">Lpp122</strain>
    </source>
</reference>
<name>A0A8E0I4M7_LACPA</name>
<dbReference type="EMBL" id="ANKW01000020">
    <property type="protein sequence ID" value="EPC19364.1"/>
    <property type="molecule type" value="Genomic_DNA"/>
</dbReference>
<protein>
    <submittedName>
        <fullName evidence="1">Uncharacterized protein</fullName>
    </submittedName>
</protein>